<dbReference type="PANTHER" id="PTHR12904">
    <property type="match status" value="1"/>
</dbReference>
<dbReference type="SUPFAM" id="SSF52047">
    <property type="entry name" value="RNI-like"/>
    <property type="match status" value="1"/>
</dbReference>
<dbReference type="InterPro" id="IPR032675">
    <property type="entry name" value="LRR_dom_sf"/>
</dbReference>
<sequence length="232" mass="26234">MGNSCFESVCTMRSLKSLDVAYSDELTDISHVSNLTALEELNLGTCLSVASGWEALSELPRFSVLNLESTRVTTHYGGYYISRCKSLVTLNLESCYMTDASCLANIKTLEELHIGGCRELRWGFSALFTLPRLRILTLICSLITDEDLREIQPPHTIEELNLSYCENLNDITPLGRIKSIKKLHLRQSHDARRPTEGFRSLLELPCLSWVGVKNAYVSFKIECELSKRRVHT</sequence>
<name>Q4FKS9_TRYB2</name>
<dbReference type="InterPro" id="IPR051341">
    <property type="entry name" value="Zyg-11_UBL_adapter"/>
</dbReference>
<evidence type="ECO:0008006" key="2">
    <source>
        <dbReference type="Google" id="ProtNLM"/>
    </source>
</evidence>
<dbReference type="EMBL" id="CT009751">
    <property type="protein sequence ID" value="CAJ16330.1"/>
    <property type="molecule type" value="Genomic_DNA"/>
</dbReference>
<dbReference type="FunFam" id="3.80.10.10:FF:002807">
    <property type="entry name" value="Leucine-rich repeat protein (LRRP), putative"/>
    <property type="match status" value="1"/>
</dbReference>
<accession>Q4FKS9</accession>
<evidence type="ECO:0000313" key="1">
    <source>
        <dbReference type="EMBL" id="CAJ16330.1"/>
    </source>
</evidence>
<proteinExistence type="predicted"/>
<dbReference type="Gene3D" id="3.80.10.10">
    <property type="entry name" value="Ribonuclease Inhibitor"/>
    <property type="match status" value="2"/>
</dbReference>
<reference evidence="1" key="1">
    <citation type="submission" date="2005-06" db="EMBL/GenBank/DDBJ databases">
        <authorList>
            <person name="Lennard N."/>
            <person name="Barron A."/>
            <person name="Clark L."/>
            <person name="Corton C."/>
            <person name="Harris B."/>
            <person name="Line A."/>
            <person name="Berriman M."/>
            <person name="Hertz-Fowler C."/>
            <person name="Renauld H."/>
            <person name="Bohme U."/>
            <person name="Arrowsmith C."/>
            <person name="Cronin C."/>
            <person name="Davies R."/>
            <person name="Doggett J."/>
            <person name="Fraser A."/>
            <person name="Johnson D."/>
            <person name="Larke N."/>
            <person name="Leech V."/>
            <person name="Lord A."/>
            <person name="MacLeod A."/>
            <person name="Norbertczak H."/>
            <person name="Ormand D."/>
            <person name="Quail M."/>
            <person name="Rabbinowitsch E."/>
            <person name="Rajandream M."/>
            <person name="Reitter C."/>
            <person name="Sharp S."/>
            <person name="Woodward J."/>
            <person name="Hall N."/>
            <person name="Melville S.and.Barrell.B."/>
        </authorList>
    </citation>
    <scope>NUCLEOTIDE SEQUENCE</scope>
    <source>
        <strain evidence="1">927/4 GUTat10.1</strain>
    </source>
</reference>
<protein>
    <recommendedName>
        <fullName evidence="2">Leucine-rich repeat protein (LRRP)</fullName>
    </recommendedName>
</protein>
<gene>
    <name evidence="1" type="ORF">Tb09.v4.0105</name>
</gene>
<dbReference type="PANTHER" id="PTHR12904:SF31">
    <property type="entry name" value="LEUCINE-RICH REPEAT PROTEIN (LRRP)"/>
    <property type="match status" value="1"/>
</dbReference>
<organism evidence="1">
    <name type="scientific">Trypanosoma brucei brucei (strain 927/4 GUTat10.1)</name>
    <dbReference type="NCBI Taxonomy" id="185431"/>
    <lineage>
        <taxon>Eukaryota</taxon>
        <taxon>Discoba</taxon>
        <taxon>Euglenozoa</taxon>
        <taxon>Kinetoplastea</taxon>
        <taxon>Metakinetoplastina</taxon>
        <taxon>Trypanosomatida</taxon>
        <taxon>Trypanosomatidae</taxon>
        <taxon>Trypanosoma</taxon>
    </lineage>
</organism>
<dbReference type="VEuPathDB" id="TriTrypDB:Tb09.v4.0105"/>
<dbReference type="AlphaFoldDB" id="Q4FKS9"/>